<comment type="caution">
    <text evidence="2">The sequence shown here is derived from an EMBL/GenBank/DDBJ whole genome shotgun (WGS) entry which is preliminary data.</text>
</comment>
<protein>
    <recommendedName>
        <fullName evidence="4">Lipoprotein</fullName>
    </recommendedName>
</protein>
<feature type="signal peptide" evidence="1">
    <location>
        <begin position="1"/>
        <end position="17"/>
    </location>
</feature>
<dbReference type="RefSeq" id="WP_166256053.1">
    <property type="nucleotide sequence ID" value="NZ_JAAMOW010000005.1"/>
</dbReference>
<gene>
    <name evidence="2" type="ORF">G7Y85_10375</name>
</gene>
<evidence type="ECO:0008006" key="4">
    <source>
        <dbReference type="Google" id="ProtNLM"/>
    </source>
</evidence>
<evidence type="ECO:0000256" key="1">
    <source>
        <dbReference type="SAM" id="SignalP"/>
    </source>
</evidence>
<dbReference type="EMBL" id="JAAMOW010000005">
    <property type="protein sequence ID" value="NGY05174.1"/>
    <property type="molecule type" value="Genomic_DNA"/>
</dbReference>
<name>A0A6M2BS53_9GAMM</name>
<evidence type="ECO:0000313" key="2">
    <source>
        <dbReference type="EMBL" id="NGY05174.1"/>
    </source>
</evidence>
<dbReference type="InterPro" id="IPR045500">
    <property type="entry name" value="DUF6491"/>
</dbReference>
<sequence length="129" mass="14237">MKRVSMLVLIAALSACASKPTAPQPETLDQKLAKQGYKLGDEVDHIQRWNVDGWGRIDDLHVVFNAGPSRDYLVTVLGPCNGIATATTIGFTETAQQVTKFDKLIVRDIGFTDQCPIESLHELKRVKKS</sequence>
<keyword evidence="3" id="KW-1185">Reference proteome</keyword>
<dbReference type="PROSITE" id="PS51257">
    <property type="entry name" value="PROKAR_LIPOPROTEIN"/>
    <property type="match status" value="1"/>
</dbReference>
<feature type="chain" id="PRO_5026927743" description="Lipoprotein" evidence="1">
    <location>
        <begin position="18"/>
        <end position="129"/>
    </location>
</feature>
<dbReference type="AlphaFoldDB" id="A0A6M2BS53"/>
<reference evidence="2 3" key="1">
    <citation type="journal article" date="2014" name="Int. J. Syst. Evol. Microbiol.">
        <title>Solimonas terrae sp. nov., isolated from soil.</title>
        <authorList>
            <person name="Kim S.J."/>
            <person name="Moon J.Y."/>
            <person name="Weon H.Y."/>
            <person name="Ahn J.H."/>
            <person name="Chen W.M."/>
            <person name="Kwon S.W."/>
        </authorList>
    </citation>
    <scope>NUCLEOTIDE SEQUENCE [LARGE SCALE GENOMIC DNA]</scope>
    <source>
        <strain evidence="2 3">KIS83-12</strain>
    </source>
</reference>
<dbReference type="Proteomes" id="UP000472676">
    <property type="component" value="Unassembled WGS sequence"/>
</dbReference>
<proteinExistence type="predicted"/>
<keyword evidence="1" id="KW-0732">Signal</keyword>
<dbReference type="Pfam" id="PF20101">
    <property type="entry name" value="DUF6491"/>
    <property type="match status" value="1"/>
</dbReference>
<evidence type="ECO:0000313" key="3">
    <source>
        <dbReference type="Proteomes" id="UP000472676"/>
    </source>
</evidence>
<accession>A0A6M2BS53</accession>
<organism evidence="2 3">
    <name type="scientific">Solimonas terrae</name>
    <dbReference type="NCBI Taxonomy" id="1396819"/>
    <lineage>
        <taxon>Bacteria</taxon>
        <taxon>Pseudomonadati</taxon>
        <taxon>Pseudomonadota</taxon>
        <taxon>Gammaproteobacteria</taxon>
        <taxon>Nevskiales</taxon>
        <taxon>Nevskiaceae</taxon>
        <taxon>Solimonas</taxon>
    </lineage>
</organism>